<dbReference type="Proteomes" id="UP000296049">
    <property type="component" value="Unassembled WGS sequence"/>
</dbReference>
<protein>
    <submittedName>
        <fullName evidence="1">Uncharacterized protein</fullName>
    </submittedName>
</protein>
<evidence type="ECO:0000313" key="1">
    <source>
        <dbReference type="EMBL" id="EOB03121.1"/>
    </source>
</evidence>
<name>R0JZM9_ANAPL</name>
<evidence type="ECO:0000313" key="2">
    <source>
        <dbReference type="Proteomes" id="UP000296049"/>
    </source>
</evidence>
<dbReference type="AlphaFoldDB" id="R0JZM9"/>
<organism evidence="1 2">
    <name type="scientific">Anas platyrhynchos</name>
    <name type="common">Mallard</name>
    <name type="synonym">Anas boschas</name>
    <dbReference type="NCBI Taxonomy" id="8839"/>
    <lineage>
        <taxon>Eukaryota</taxon>
        <taxon>Metazoa</taxon>
        <taxon>Chordata</taxon>
        <taxon>Craniata</taxon>
        <taxon>Vertebrata</taxon>
        <taxon>Euteleostomi</taxon>
        <taxon>Archelosauria</taxon>
        <taxon>Archosauria</taxon>
        <taxon>Dinosauria</taxon>
        <taxon>Saurischia</taxon>
        <taxon>Theropoda</taxon>
        <taxon>Coelurosauria</taxon>
        <taxon>Aves</taxon>
        <taxon>Neognathae</taxon>
        <taxon>Galloanserae</taxon>
        <taxon>Anseriformes</taxon>
        <taxon>Anatidae</taxon>
        <taxon>Anatinae</taxon>
        <taxon>Anas</taxon>
    </lineage>
</organism>
<keyword evidence="2" id="KW-1185">Reference proteome</keyword>
<proteinExistence type="predicted"/>
<reference evidence="2" key="1">
    <citation type="journal article" date="2013" name="Nat. Genet.">
        <title>The duck genome and transcriptome provide insight into an avian influenza virus reservoir species.</title>
        <authorList>
            <person name="Huang Y."/>
            <person name="Li Y."/>
            <person name="Burt D.W."/>
            <person name="Chen H."/>
            <person name="Zhang Y."/>
            <person name="Qian W."/>
            <person name="Kim H."/>
            <person name="Gan S."/>
            <person name="Zhao Y."/>
            <person name="Li J."/>
            <person name="Yi K."/>
            <person name="Feng H."/>
            <person name="Zhu P."/>
            <person name="Li B."/>
            <person name="Liu Q."/>
            <person name="Fairley S."/>
            <person name="Magor K.E."/>
            <person name="Du Z."/>
            <person name="Hu X."/>
            <person name="Goodman L."/>
            <person name="Tafer H."/>
            <person name="Vignal A."/>
            <person name="Lee T."/>
            <person name="Kim K.W."/>
            <person name="Sheng Z."/>
            <person name="An Y."/>
            <person name="Searle S."/>
            <person name="Herrero J."/>
            <person name="Groenen M.A."/>
            <person name="Crooijmans R.P."/>
            <person name="Faraut T."/>
            <person name="Cai Q."/>
            <person name="Webster R.G."/>
            <person name="Aldridge J.R."/>
            <person name="Warren W.C."/>
            <person name="Bartschat S."/>
            <person name="Kehr S."/>
            <person name="Marz M."/>
            <person name="Stadler P.F."/>
            <person name="Smith J."/>
            <person name="Kraus R.H."/>
            <person name="Zhao Y."/>
            <person name="Ren L."/>
            <person name="Fei J."/>
            <person name="Morisson M."/>
            <person name="Kaiser P."/>
            <person name="Griffin D.K."/>
            <person name="Rao M."/>
            <person name="Pitel F."/>
            <person name="Wang J."/>
            <person name="Li N."/>
        </authorList>
    </citation>
    <scope>NUCLEOTIDE SEQUENCE [LARGE SCALE GENOMIC DNA]</scope>
</reference>
<gene>
    <name evidence="1" type="ORF">Anapl_05566</name>
</gene>
<dbReference type="EMBL" id="KB742887">
    <property type="protein sequence ID" value="EOB03121.1"/>
    <property type="molecule type" value="Genomic_DNA"/>
</dbReference>
<accession>R0JZM9</accession>
<sequence>MKKKKLSDVVVREEYGTAEVQTCPPGASQPQGNSSGSSLQPCAAVPVSALKVRMKTLVPKKLQAKALMGTTEGSSAEEKLFFPGYRILNYYQVGQRVKLNLEMNLTLENGKMVHLIWLCRRSQVEPNTWESNGLRAAWALQKRLVSRTFTYTPNSKIEQQQRTGLKCFPHEQEKALEQCFEDYGQETDQWTTSRKTGLFSNTTNQRISVTGQVNSSTAHAQEEQYSTGPLGWPRAAPDHYAIPYLVAGPQVSLLKQERETQGHPSLNLCGLPRFHKAQQLPSVVINHAAVSAVTLQCPRAQHRHTCTLDAEAQTFVTLAKDNDWLPQDTSLAVVSTTERTTCVDASLIPLQAGRDKKNNISFNELEYIQHQRNCAGLGVAVSSHTTATGKETGYKSVGNLSTFYFFFSHVQKQVRPDRTAPRGIKGWKSESLSKEDRLGERKQAIACVWAGQGWLVHGAVAAAGTAATDTALPGLCQSPHRLQEQRGWRNHPLLILQLVQKIQLQCVMSVEDLDQLLPYKEVTLEPAIKLKHRGKDSIQISKYPSKQEPYVWIHIYTVEYHYTKYKM</sequence>